<evidence type="ECO:0000256" key="1">
    <source>
        <dbReference type="ARBA" id="ARBA00004141"/>
    </source>
</evidence>
<dbReference type="SUPFAM" id="SSF103473">
    <property type="entry name" value="MFS general substrate transporter"/>
    <property type="match status" value="2"/>
</dbReference>
<dbReference type="GO" id="GO:0016020">
    <property type="term" value="C:membrane"/>
    <property type="evidence" value="ECO:0007669"/>
    <property type="project" value="UniProtKB-SubCell"/>
</dbReference>
<dbReference type="InterPro" id="IPR050930">
    <property type="entry name" value="MFS_Vesicular_Transporter"/>
</dbReference>
<dbReference type="OrthoDB" id="446368at2759"/>
<evidence type="ECO:0000256" key="5">
    <source>
        <dbReference type="ARBA" id="ARBA00023136"/>
    </source>
</evidence>
<feature type="transmembrane region" description="Helical" evidence="6">
    <location>
        <begin position="455"/>
        <end position="473"/>
    </location>
</feature>
<gene>
    <name evidence="7" type="ORF">BSAL_08265</name>
</gene>
<keyword evidence="8" id="KW-1185">Reference proteome</keyword>
<feature type="transmembrane region" description="Helical" evidence="6">
    <location>
        <begin position="28"/>
        <end position="50"/>
    </location>
</feature>
<feature type="transmembrane region" description="Helical" evidence="6">
    <location>
        <begin position="526"/>
        <end position="551"/>
    </location>
</feature>
<dbReference type="InterPro" id="IPR036259">
    <property type="entry name" value="MFS_trans_sf"/>
</dbReference>
<dbReference type="InterPro" id="IPR011701">
    <property type="entry name" value="MFS"/>
</dbReference>
<protein>
    <submittedName>
        <fullName evidence="7">Transmembrane protein, putative</fullName>
    </submittedName>
</protein>
<dbReference type="VEuPathDB" id="TriTrypDB:BSAL_08260"/>
<dbReference type="Proteomes" id="UP000051952">
    <property type="component" value="Unassembled WGS sequence"/>
</dbReference>
<dbReference type="PANTHER" id="PTHR23506">
    <property type="entry name" value="GH10249P"/>
    <property type="match status" value="1"/>
</dbReference>
<evidence type="ECO:0000256" key="6">
    <source>
        <dbReference type="SAM" id="Phobius"/>
    </source>
</evidence>
<dbReference type="GO" id="GO:0022857">
    <property type="term" value="F:transmembrane transporter activity"/>
    <property type="evidence" value="ECO:0007669"/>
    <property type="project" value="InterPro"/>
</dbReference>
<comment type="subcellular location">
    <subcellularLocation>
        <location evidence="1">Membrane</location>
        <topology evidence="1">Multi-pass membrane protein</topology>
    </subcellularLocation>
</comment>
<organism evidence="7 8">
    <name type="scientific">Bodo saltans</name>
    <name type="common">Flagellated protozoan</name>
    <dbReference type="NCBI Taxonomy" id="75058"/>
    <lineage>
        <taxon>Eukaryota</taxon>
        <taxon>Discoba</taxon>
        <taxon>Euglenozoa</taxon>
        <taxon>Kinetoplastea</taxon>
        <taxon>Metakinetoplastina</taxon>
        <taxon>Eubodonida</taxon>
        <taxon>Bodonidae</taxon>
        <taxon>Bodo</taxon>
    </lineage>
</organism>
<feature type="transmembrane region" description="Helical" evidence="6">
    <location>
        <begin position="247"/>
        <end position="267"/>
    </location>
</feature>
<feature type="transmembrane region" description="Helical" evidence="6">
    <location>
        <begin position="381"/>
        <end position="403"/>
    </location>
</feature>
<dbReference type="EMBL" id="CYKH01001431">
    <property type="protein sequence ID" value="CUG87087.1"/>
    <property type="molecule type" value="Genomic_DNA"/>
</dbReference>
<name>A0A0S4JAQ9_BODSA</name>
<dbReference type="Pfam" id="PF07690">
    <property type="entry name" value="MFS_1"/>
    <property type="match status" value="1"/>
</dbReference>
<evidence type="ECO:0000256" key="2">
    <source>
        <dbReference type="ARBA" id="ARBA00022448"/>
    </source>
</evidence>
<feature type="transmembrane region" description="Helical" evidence="6">
    <location>
        <begin position="423"/>
        <end position="443"/>
    </location>
</feature>
<keyword evidence="5 6" id="KW-0472">Membrane</keyword>
<dbReference type="AlphaFoldDB" id="A0A0S4JAQ9"/>
<proteinExistence type="predicted"/>
<keyword evidence="4 6" id="KW-1133">Transmembrane helix</keyword>
<feature type="transmembrane region" description="Helical" evidence="6">
    <location>
        <begin position="563"/>
        <end position="584"/>
    </location>
</feature>
<accession>A0A0S4JAQ9</accession>
<evidence type="ECO:0000256" key="3">
    <source>
        <dbReference type="ARBA" id="ARBA00022692"/>
    </source>
</evidence>
<feature type="transmembrane region" description="Helical" evidence="6">
    <location>
        <begin position="273"/>
        <end position="292"/>
    </location>
</feature>
<dbReference type="PANTHER" id="PTHR23506:SF26">
    <property type="entry name" value="MFS-TYPE TRANSPORTER SLC18B1"/>
    <property type="match status" value="1"/>
</dbReference>
<feature type="transmembrane region" description="Helical" evidence="6">
    <location>
        <begin position="493"/>
        <end position="519"/>
    </location>
</feature>
<keyword evidence="2" id="KW-0813">Transport</keyword>
<feature type="transmembrane region" description="Helical" evidence="6">
    <location>
        <begin position="105"/>
        <end position="122"/>
    </location>
</feature>
<feature type="transmembrane region" description="Helical" evidence="6">
    <location>
        <begin position="62"/>
        <end position="85"/>
    </location>
</feature>
<evidence type="ECO:0000313" key="7">
    <source>
        <dbReference type="EMBL" id="CUG87087.1"/>
    </source>
</evidence>
<dbReference type="Gene3D" id="1.20.1250.20">
    <property type="entry name" value="MFS general substrate transporter like domains"/>
    <property type="match status" value="1"/>
</dbReference>
<reference evidence="8" key="1">
    <citation type="submission" date="2015-09" db="EMBL/GenBank/DDBJ databases">
        <authorList>
            <consortium name="Pathogen Informatics"/>
        </authorList>
    </citation>
    <scope>NUCLEOTIDE SEQUENCE [LARGE SCALE GENOMIC DNA]</scope>
    <source>
        <strain evidence="8">Lake Konstanz</strain>
    </source>
</reference>
<sequence length="588" mass="62257">MSCNTMAFSITPYFSSDAKHDFFMGETMIGLVFASFPMGYMITCVCMSLANISHLKMSTLTLWIRGFVLAFIGFSVMFGLTPTILRTFTSAAAVAYATMFGSMRFLQGVTVAVLDVLILLYITKLYPEQVSAVVGQKEAALGLGVVFGPPHMCLHEPGQHLSLENVDANVVDQGFRPCVHRLLGDVWTDTYCSANSYLISRSLRDDVRQHALSSGCNCCRSGRADFAVHYKTVSPEQVSAVVGQKEAALGLGVVFGPPLGGALYSAGGFKAPPIVTGAIVLSIALVTQLVLWRAPYLRELHALREVPAHLLKETESIQHAAIATVEDDSVVGTKESGSAGSNEASPLIISDSSRAGLVDGNGEGEPSSVSVKNVMDLFRLLPLYTTAGPFCITIFSAACFAFQECMVPLYALDTYGVQAWGVGITMSGAAIVYAFSAVFTGVFLAKPSRHRSRPWVLTVAALVLALGTATIAPPTHLFSDNHTISGINIPHGYAVTVIGVLTCCGGMAMVVVTAVAMLVDQSRATSAVLVPTAAAVTSFGMSFGSFVGPIVGSALTESFHFEAAFFSLACSVVVLSCFFATLVLTTKK</sequence>
<evidence type="ECO:0000256" key="4">
    <source>
        <dbReference type="ARBA" id="ARBA00022989"/>
    </source>
</evidence>
<evidence type="ECO:0000313" key="8">
    <source>
        <dbReference type="Proteomes" id="UP000051952"/>
    </source>
</evidence>
<keyword evidence="3 6" id="KW-0812">Transmembrane</keyword>